<dbReference type="InterPro" id="IPR001509">
    <property type="entry name" value="Epimerase_deHydtase"/>
</dbReference>
<evidence type="ECO:0000256" key="1">
    <source>
        <dbReference type="ARBA" id="ARBA00023002"/>
    </source>
</evidence>
<evidence type="ECO:0000313" key="4">
    <source>
        <dbReference type="EMBL" id="KAF2838214.1"/>
    </source>
</evidence>
<name>A0A9P4VS60_9PEZI</name>
<dbReference type="EMBL" id="MU006097">
    <property type="protein sequence ID" value="KAF2838214.1"/>
    <property type="molecule type" value="Genomic_DNA"/>
</dbReference>
<keyword evidence="1" id="KW-0560">Oxidoreductase</keyword>
<dbReference type="InterPro" id="IPR050425">
    <property type="entry name" value="NAD(P)_dehydrat-like"/>
</dbReference>
<reference evidence="4" key="1">
    <citation type="journal article" date="2020" name="Stud. Mycol.">
        <title>101 Dothideomycetes genomes: a test case for predicting lifestyles and emergence of pathogens.</title>
        <authorList>
            <person name="Haridas S."/>
            <person name="Albert R."/>
            <person name="Binder M."/>
            <person name="Bloem J."/>
            <person name="Labutti K."/>
            <person name="Salamov A."/>
            <person name="Andreopoulos B."/>
            <person name="Baker S."/>
            <person name="Barry K."/>
            <person name="Bills G."/>
            <person name="Bluhm B."/>
            <person name="Cannon C."/>
            <person name="Castanera R."/>
            <person name="Culley D."/>
            <person name="Daum C."/>
            <person name="Ezra D."/>
            <person name="Gonzalez J."/>
            <person name="Henrissat B."/>
            <person name="Kuo A."/>
            <person name="Liang C."/>
            <person name="Lipzen A."/>
            <person name="Lutzoni F."/>
            <person name="Magnuson J."/>
            <person name="Mondo S."/>
            <person name="Nolan M."/>
            <person name="Ohm R."/>
            <person name="Pangilinan J."/>
            <person name="Park H.-J."/>
            <person name="Ramirez L."/>
            <person name="Alfaro M."/>
            <person name="Sun H."/>
            <person name="Tritt A."/>
            <person name="Yoshinaga Y."/>
            <person name="Zwiers L.-H."/>
            <person name="Turgeon B."/>
            <person name="Goodwin S."/>
            <person name="Spatafora J."/>
            <person name="Crous P."/>
            <person name="Grigoriev I."/>
        </authorList>
    </citation>
    <scope>NUCLEOTIDE SEQUENCE</scope>
    <source>
        <strain evidence="4">CBS 101060</strain>
    </source>
</reference>
<gene>
    <name evidence="4" type="ORF">M501DRAFT_1011828</name>
</gene>
<dbReference type="Pfam" id="PF01370">
    <property type="entry name" value="Epimerase"/>
    <property type="match status" value="1"/>
</dbReference>
<evidence type="ECO:0000313" key="5">
    <source>
        <dbReference type="Proteomes" id="UP000799429"/>
    </source>
</evidence>
<comment type="caution">
    <text evidence="4">The sequence shown here is derived from an EMBL/GenBank/DDBJ whole genome shotgun (WGS) entry which is preliminary data.</text>
</comment>
<organism evidence="4 5">
    <name type="scientific">Patellaria atrata CBS 101060</name>
    <dbReference type="NCBI Taxonomy" id="1346257"/>
    <lineage>
        <taxon>Eukaryota</taxon>
        <taxon>Fungi</taxon>
        <taxon>Dikarya</taxon>
        <taxon>Ascomycota</taxon>
        <taxon>Pezizomycotina</taxon>
        <taxon>Dothideomycetes</taxon>
        <taxon>Dothideomycetes incertae sedis</taxon>
        <taxon>Patellariales</taxon>
        <taxon>Patellariaceae</taxon>
        <taxon>Patellaria</taxon>
    </lineage>
</organism>
<accession>A0A9P4VS60</accession>
<dbReference type="GO" id="GO:0016616">
    <property type="term" value="F:oxidoreductase activity, acting on the CH-OH group of donors, NAD or NADP as acceptor"/>
    <property type="evidence" value="ECO:0007669"/>
    <property type="project" value="TreeGrafter"/>
</dbReference>
<comment type="similarity">
    <text evidence="2">Belongs to the NAD(P)-dependent epimerase/dehydratase family. Dihydroflavonol-4-reductase subfamily.</text>
</comment>
<dbReference type="Gene3D" id="3.40.50.720">
    <property type="entry name" value="NAD(P)-binding Rossmann-like Domain"/>
    <property type="match status" value="1"/>
</dbReference>
<sequence length="342" mass="37520">MTSELRITPGSWILVTGANGLVASHIVNEVLKAGYKVRGSVRDRKRSAWLKDKFDELYGPGKFDLVVIKDLTDAVAYGEAVKGVSGIIHTAHTPGINPHVVIPAVIAGLINPLKAAAKEPSVKAVVYTSSSWAASIPIPDVEMTLDSNTYAEDAAEKAWAPPPYETDRAVFVYATSKVEAEKAAFRWVTENNATFAFNTVLPSANFGEVLFPEEQGYPTTVGRLKDLFLGNEFQYTSTSTHRSTEYYIAVQDQALIHLAALINPTVSGERLFAFAEPYNWNEILAIFRKLYPEKKFIDDFPELGHDISKVANERAEELLKSIAGRGFIPLEESVKATVAKVA</sequence>
<evidence type="ECO:0000259" key="3">
    <source>
        <dbReference type="Pfam" id="PF01370"/>
    </source>
</evidence>
<dbReference type="PANTHER" id="PTHR10366">
    <property type="entry name" value="NAD DEPENDENT EPIMERASE/DEHYDRATASE"/>
    <property type="match status" value="1"/>
</dbReference>
<dbReference type="SUPFAM" id="SSF51735">
    <property type="entry name" value="NAD(P)-binding Rossmann-fold domains"/>
    <property type="match status" value="1"/>
</dbReference>
<keyword evidence="5" id="KW-1185">Reference proteome</keyword>
<evidence type="ECO:0000256" key="2">
    <source>
        <dbReference type="ARBA" id="ARBA00023445"/>
    </source>
</evidence>
<feature type="domain" description="NAD-dependent epimerase/dehydratase" evidence="3">
    <location>
        <begin position="13"/>
        <end position="263"/>
    </location>
</feature>
<dbReference type="Proteomes" id="UP000799429">
    <property type="component" value="Unassembled WGS sequence"/>
</dbReference>
<protein>
    <submittedName>
        <fullName evidence="4">NAD(P)-binding protein</fullName>
    </submittedName>
</protein>
<dbReference type="PANTHER" id="PTHR10366:SF562">
    <property type="entry name" value="ALDEHYDE REDUCTASE II (AFU_ORTHOLOGUE AFUA_1G11360)"/>
    <property type="match status" value="1"/>
</dbReference>
<dbReference type="OrthoDB" id="2735536at2759"/>
<dbReference type="InterPro" id="IPR036291">
    <property type="entry name" value="NAD(P)-bd_dom_sf"/>
</dbReference>
<proteinExistence type="inferred from homology"/>
<dbReference type="AlphaFoldDB" id="A0A9P4VS60"/>